<keyword evidence="6" id="KW-0479">Metal-binding</keyword>
<feature type="active site" description="Charge relay system" evidence="5">
    <location>
        <position position="307"/>
    </location>
</feature>
<evidence type="ECO:0000256" key="3">
    <source>
        <dbReference type="ARBA" id="ARBA00022525"/>
    </source>
</evidence>
<feature type="active site" description="Charge relay system" evidence="5">
    <location>
        <position position="193"/>
    </location>
</feature>
<evidence type="ECO:0000313" key="9">
    <source>
        <dbReference type="EMBL" id="KAK9711315.1"/>
    </source>
</evidence>
<evidence type="ECO:0000256" key="2">
    <source>
        <dbReference type="ARBA" id="ARBA00010701"/>
    </source>
</evidence>
<feature type="domain" description="Lipase" evidence="8">
    <location>
        <begin position="41"/>
        <end position="388"/>
    </location>
</feature>
<feature type="binding site" evidence="6">
    <location>
        <position position="237"/>
    </location>
    <ligand>
        <name>Ca(2+)</name>
        <dbReference type="ChEBI" id="CHEBI:29108"/>
    </ligand>
</feature>
<dbReference type="PANTHER" id="PTHR11610:SF185">
    <property type="entry name" value="LD47264P"/>
    <property type="match status" value="1"/>
</dbReference>
<dbReference type="PANTHER" id="PTHR11610">
    <property type="entry name" value="LIPASE"/>
    <property type="match status" value="1"/>
</dbReference>
<dbReference type="AlphaFoldDB" id="A0AAW1K1S3"/>
<dbReference type="PRINTS" id="PR00821">
    <property type="entry name" value="TAGLIPASE"/>
</dbReference>
<evidence type="ECO:0000313" key="10">
    <source>
        <dbReference type="Proteomes" id="UP001458880"/>
    </source>
</evidence>
<comment type="similarity">
    <text evidence="2 7">Belongs to the AB hydrolase superfamily. Lipase family.</text>
</comment>
<dbReference type="Gene3D" id="3.40.50.1820">
    <property type="entry name" value="alpha/beta hydrolase"/>
    <property type="match status" value="1"/>
</dbReference>
<evidence type="ECO:0000256" key="5">
    <source>
        <dbReference type="PIRSR" id="PIRSR000865-1"/>
    </source>
</evidence>
<evidence type="ECO:0000259" key="8">
    <source>
        <dbReference type="Pfam" id="PF00151"/>
    </source>
</evidence>
<dbReference type="SUPFAM" id="SSF53474">
    <property type="entry name" value="alpha/beta-Hydrolases"/>
    <property type="match status" value="1"/>
</dbReference>
<evidence type="ECO:0000256" key="1">
    <source>
        <dbReference type="ARBA" id="ARBA00004613"/>
    </source>
</evidence>
<dbReference type="Proteomes" id="UP001458880">
    <property type="component" value="Unassembled WGS sequence"/>
</dbReference>
<dbReference type="InterPro" id="IPR013818">
    <property type="entry name" value="Lipase"/>
</dbReference>
<dbReference type="PRINTS" id="PR00823">
    <property type="entry name" value="PANCLIPASE"/>
</dbReference>
<evidence type="ECO:0000256" key="7">
    <source>
        <dbReference type="RuleBase" id="RU004262"/>
    </source>
</evidence>
<dbReference type="GO" id="GO:0004806">
    <property type="term" value="F:triacylglycerol lipase activity"/>
    <property type="evidence" value="ECO:0007669"/>
    <property type="project" value="InterPro"/>
</dbReference>
<feature type="binding site" evidence="6">
    <location>
        <position position="235"/>
    </location>
    <ligand>
        <name>Ca(2+)</name>
        <dbReference type="ChEBI" id="CHEBI:29108"/>
    </ligand>
</feature>
<comment type="subcellular location">
    <subcellularLocation>
        <location evidence="1">Secreted</location>
    </subcellularLocation>
</comment>
<dbReference type="InterPro" id="IPR029058">
    <property type="entry name" value="AB_hydrolase_fold"/>
</dbReference>
<dbReference type="CDD" id="cd00707">
    <property type="entry name" value="Pancreat_lipase_like"/>
    <property type="match status" value="1"/>
</dbReference>
<feature type="active site" description="Charge relay system" evidence="5">
    <location>
        <position position="221"/>
    </location>
</feature>
<name>A0AAW1K1S3_POPJA</name>
<dbReference type="PIRSF" id="PIRSF000865">
    <property type="entry name" value="Lipoprotein_lipase_LIPH"/>
    <property type="match status" value="1"/>
</dbReference>
<dbReference type="GO" id="GO:0005615">
    <property type="term" value="C:extracellular space"/>
    <property type="evidence" value="ECO:0007669"/>
    <property type="project" value="TreeGrafter"/>
</dbReference>
<sequence>MDALLKAFIILANETAIQSVPREPTSYNNYLLEVGVEMKEEKCFGSYGCYNLNPPWTSDHRPVSMFPESLEKVQPKYPFYNNQHPSEAIYLDLNEPEIAHAANLDPTLPLFIVSHGFTEDGGKEWVKRIKDELLKKKKCNVIIVDWGTASSPPYTQAVANIRLAGTVTAHLIENISPAKRHGILEDVHCIGHSLGAHLCGYAGYTLQKRFNLTLGRITGMDPAEPHFAKNKPPVRLDRTAAVYVDVIHTDASGFTSAGFGIIESIGHVDFYPNGGSRQPGCTQSVFEYISLEKSVFNGVKKFLGCNHLRSYELFTETINPKVGTIGITCPSYKEFQAGNCFNCTNKGSYCLPFGFNSYEGYKNLIHKRIIHPKKNLVLYLLTEDASPFCKGHYKIVVDVSNTEESKLHRGEIGTLWFTVHTTSDGTGPRSNKIPLKDEAYHEPGSSYSAIVAGNVVDKIKSVEVEFQYHTNVINPLTWRMFAAPRLYLSKIRLENLETNKAITVCPKDDRPVISSMPQIMLPTYCT</sequence>
<reference evidence="9 10" key="1">
    <citation type="journal article" date="2024" name="BMC Genomics">
        <title>De novo assembly and annotation of Popillia japonica's genome with initial clues to its potential as an invasive pest.</title>
        <authorList>
            <person name="Cucini C."/>
            <person name="Boschi S."/>
            <person name="Funari R."/>
            <person name="Cardaioli E."/>
            <person name="Iannotti N."/>
            <person name="Marturano G."/>
            <person name="Paoli F."/>
            <person name="Bruttini M."/>
            <person name="Carapelli A."/>
            <person name="Frati F."/>
            <person name="Nardi F."/>
        </authorList>
    </citation>
    <scope>NUCLEOTIDE SEQUENCE [LARGE SCALE GENOMIC DNA]</scope>
    <source>
        <strain evidence="9">DMR45628</strain>
    </source>
</reference>
<gene>
    <name evidence="9" type="ORF">QE152_g25520</name>
</gene>
<accession>A0AAW1K1S3</accession>
<protein>
    <submittedName>
        <fullName evidence="9">Lipase</fullName>
    </submittedName>
</protein>
<dbReference type="InterPro" id="IPR000734">
    <property type="entry name" value="TAG_lipase"/>
</dbReference>
<comment type="caution">
    <text evidence="9">The sequence shown here is derived from an EMBL/GenBank/DDBJ whole genome shotgun (WGS) entry which is preliminary data.</text>
</comment>
<dbReference type="InterPro" id="IPR002331">
    <property type="entry name" value="Lipase_panc"/>
</dbReference>
<keyword evidence="10" id="KW-1185">Reference proteome</keyword>
<dbReference type="Gene3D" id="2.60.60.20">
    <property type="entry name" value="PLAT/LH2 domain"/>
    <property type="match status" value="1"/>
</dbReference>
<dbReference type="InterPro" id="IPR016272">
    <property type="entry name" value="Lipase_LIPH"/>
</dbReference>
<dbReference type="InterPro" id="IPR033906">
    <property type="entry name" value="Lipase_N"/>
</dbReference>
<keyword evidence="3" id="KW-0964">Secreted</keyword>
<keyword evidence="6" id="KW-0106">Calcium</keyword>
<dbReference type="EMBL" id="JASPKY010000282">
    <property type="protein sequence ID" value="KAK9711315.1"/>
    <property type="molecule type" value="Genomic_DNA"/>
</dbReference>
<evidence type="ECO:0000256" key="4">
    <source>
        <dbReference type="ARBA" id="ARBA00023157"/>
    </source>
</evidence>
<evidence type="ECO:0000256" key="6">
    <source>
        <dbReference type="PIRSR" id="PIRSR000865-2"/>
    </source>
</evidence>
<dbReference type="GO" id="GO:0046872">
    <property type="term" value="F:metal ion binding"/>
    <property type="evidence" value="ECO:0007669"/>
    <property type="project" value="UniProtKB-KW"/>
</dbReference>
<proteinExistence type="inferred from homology"/>
<organism evidence="9 10">
    <name type="scientific">Popillia japonica</name>
    <name type="common">Japanese beetle</name>
    <dbReference type="NCBI Taxonomy" id="7064"/>
    <lineage>
        <taxon>Eukaryota</taxon>
        <taxon>Metazoa</taxon>
        <taxon>Ecdysozoa</taxon>
        <taxon>Arthropoda</taxon>
        <taxon>Hexapoda</taxon>
        <taxon>Insecta</taxon>
        <taxon>Pterygota</taxon>
        <taxon>Neoptera</taxon>
        <taxon>Endopterygota</taxon>
        <taxon>Coleoptera</taxon>
        <taxon>Polyphaga</taxon>
        <taxon>Scarabaeiformia</taxon>
        <taxon>Scarabaeidae</taxon>
        <taxon>Rutelinae</taxon>
        <taxon>Popillia</taxon>
    </lineage>
</organism>
<dbReference type="GO" id="GO:0016042">
    <property type="term" value="P:lipid catabolic process"/>
    <property type="evidence" value="ECO:0007669"/>
    <property type="project" value="TreeGrafter"/>
</dbReference>
<keyword evidence="4" id="KW-1015">Disulfide bond</keyword>
<dbReference type="Pfam" id="PF00151">
    <property type="entry name" value="Lipase"/>
    <property type="match status" value="1"/>
</dbReference>